<proteinExistence type="predicted"/>
<dbReference type="Gene3D" id="3.30.460.10">
    <property type="entry name" value="Beta Polymerase, domain 2"/>
    <property type="match status" value="1"/>
</dbReference>
<dbReference type="SUPFAM" id="SSF81301">
    <property type="entry name" value="Nucleotidyltransferase"/>
    <property type="match status" value="1"/>
</dbReference>
<organism evidence="2 3">
    <name type="scientific">Butyribacter intestini</name>
    <dbReference type="NCBI Taxonomy" id="1703332"/>
    <lineage>
        <taxon>Bacteria</taxon>
        <taxon>Bacillati</taxon>
        <taxon>Bacillota</taxon>
        <taxon>Clostridia</taxon>
        <taxon>Lachnospirales</taxon>
        <taxon>Lachnospiraceae</taxon>
        <taxon>Butyribacter</taxon>
    </lineage>
</organism>
<dbReference type="CDD" id="cd05403">
    <property type="entry name" value="NT_KNTase_like"/>
    <property type="match status" value="1"/>
</dbReference>
<comment type="caution">
    <text evidence="2">The sequence shown here is derived from an EMBL/GenBank/DDBJ whole genome shotgun (WGS) entry which is preliminary data.</text>
</comment>
<dbReference type="Proteomes" id="UP000050833">
    <property type="component" value="Unassembled WGS sequence"/>
</dbReference>
<evidence type="ECO:0000313" key="3">
    <source>
        <dbReference type="Proteomes" id="UP000050833"/>
    </source>
</evidence>
<dbReference type="RefSeq" id="WP_022015553.1">
    <property type="nucleotide sequence ID" value="NZ_DBGBRS010000184.1"/>
</dbReference>
<dbReference type="EMBL" id="LLKB01000001">
    <property type="protein sequence ID" value="KQC86464.1"/>
    <property type="molecule type" value="Genomic_DNA"/>
</dbReference>
<reference evidence="2 3" key="1">
    <citation type="submission" date="2015-10" db="EMBL/GenBank/DDBJ databases">
        <title>Butyribacter intestini gen. nov., sp. nov., a butyric acid-producing bacterium of the family Lachnospiraceae isolated from the human faeces.</title>
        <authorList>
            <person name="Zou Y."/>
            <person name="Xue W."/>
            <person name="Luo G."/>
            <person name="Lv M."/>
        </authorList>
    </citation>
    <scope>NUCLEOTIDE SEQUENCE [LARGE SCALE GENOMIC DNA]</scope>
    <source>
        <strain evidence="2 3">TF01-11</strain>
    </source>
</reference>
<accession>A0AAW3JV40</accession>
<sequence length="104" mass="11509">MSLEDVDLEAGILSDLQKLAAKFHLKELIIFGSRADGTASDVSDVDLAVKGYGSPMVRADFEEAVKNLPVLLMFDIVDYDSILVSDVLRKEIDEKGILLYQNTF</sequence>
<dbReference type="Pfam" id="PF18765">
    <property type="entry name" value="Polbeta"/>
    <property type="match status" value="1"/>
</dbReference>
<name>A0AAW3JV40_9FIRM</name>
<feature type="domain" description="Polymerase beta nucleotidyltransferase" evidence="1">
    <location>
        <begin position="20"/>
        <end position="102"/>
    </location>
</feature>
<dbReference type="AlphaFoldDB" id="A0AAW3JV40"/>
<protein>
    <recommendedName>
        <fullName evidence="1">Polymerase beta nucleotidyltransferase domain-containing protein</fullName>
    </recommendedName>
</protein>
<dbReference type="InterPro" id="IPR041633">
    <property type="entry name" value="Polbeta"/>
</dbReference>
<dbReference type="InterPro" id="IPR043519">
    <property type="entry name" value="NT_sf"/>
</dbReference>
<keyword evidence="3" id="KW-1185">Reference proteome</keyword>
<evidence type="ECO:0000259" key="1">
    <source>
        <dbReference type="Pfam" id="PF18765"/>
    </source>
</evidence>
<evidence type="ECO:0000313" key="2">
    <source>
        <dbReference type="EMBL" id="KQC86464.1"/>
    </source>
</evidence>
<gene>
    <name evidence="2" type="ORF">APZ18_04570</name>
</gene>